<dbReference type="HOGENOM" id="CLU_044956_1_0_3"/>
<accession>B8HXB8</accession>
<dbReference type="InterPro" id="IPR009492">
    <property type="entry name" value="TniQ"/>
</dbReference>
<dbReference type="OrthoDB" id="7029747at2"/>
<proteinExistence type="predicted"/>
<gene>
    <name evidence="2" type="ordered locus">Cyan7425_2451</name>
</gene>
<feature type="domain" description="TniQ" evidence="1">
    <location>
        <begin position="36"/>
        <end position="189"/>
    </location>
</feature>
<sequence length="299" mass="34767">MPANDLEIYESWNLDLPLLPNRSRLYHLKPIAIGDAYVEGLISYVCRLAEAHCVSPGVLTKQEILPSLRKVYNVGSREVHEVRRDESLVSISSFPKPESNKNPNEPGFWAWQYIEGLQPLTLRENLEALTIPNWKKQIPQVTGIEVARELRAWCPECFQQWRKTNQIIYEPMLWSIALVTVCPYHYLPLQTRCPYCKKTQRPITGKMQVARCSECLEWLGIQPSEDSELEIKIKSEVEWHHWVAEKVMEILVFKDYTLTANAITIAAPITKEKYFQLESSLINCPIKYAQQQFLKLFFN</sequence>
<dbReference type="EMBL" id="CP001344">
    <property type="protein sequence ID" value="ACL44809.1"/>
    <property type="molecule type" value="Genomic_DNA"/>
</dbReference>
<dbReference type="AlphaFoldDB" id="B8HXB8"/>
<dbReference type="STRING" id="395961.Cyan7425_2451"/>
<evidence type="ECO:0000313" key="2">
    <source>
        <dbReference type="EMBL" id="ACL44809.1"/>
    </source>
</evidence>
<organism evidence="2">
    <name type="scientific">Cyanothece sp. (strain PCC 7425 / ATCC 29141)</name>
    <dbReference type="NCBI Taxonomy" id="395961"/>
    <lineage>
        <taxon>Bacteria</taxon>
        <taxon>Bacillati</taxon>
        <taxon>Cyanobacteriota</taxon>
        <taxon>Cyanophyceae</taxon>
        <taxon>Gomontiellales</taxon>
        <taxon>Cyanothecaceae</taxon>
        <taxon>Cyanothece</taxon>
    </lineage>
</organism>
<dbReference type="KEGG" id="cyn:Cyan7425_2451"/>
<reference evidence="2" key="1">
    <citation type="submission" date="2009-01" db="EMBL/GenBank/DDBJ databases">
        <title>Complete sequence of chromosome Cyanothece sp. PCC 7425.</title>
        <authorList>
            <consortium name="US DOE Joint Genome Institute"/>
            <person name="Lucas S."/>
            <person name="Copeland A."/>
            <person name="Lapidus A."/>
            <person name="Glavina del Rio T."/>
            <person name="Dalin E."/>
            <person name="Tice H."/>
            <person name="Bruce D."/>
            <person name="Goodwin L."/>
            <person name="Pitluck S."/>
            <person name="Sims D."/>
            <person name="Meineke L."/>
            <person name="Brettin T."/>
            <person name="Detter J.C."/>
            <person name="Han C."/>
            <person name="Larimer F."/>
            <person name="Land M."/>
            <person name="Hauser L."/>
            <person name="Kyrpides N."/>
            <person name="Ovchinnikova G."/>
            <person name="Liberton M."/>
            <person name="Stoeckel J."/>
            <person name="Banerjee A."/>
            <person name="Singh A."/>
            <person name="Page L."/>
            <person name="Sato H."/>
            <person name="Zhao L."/>
            <person name="Sherman L."/>
            <person name="Pakrasi H."/>
            <person name="Richardson P."/>
        </authorList>
    </citation>
    <scope>NUCLEOTIDE SEQUENCE</scope>
    <source>
        <strain evidence="2">PCC 7425</strain>
    </source>
</reference>
<name>B8HXB8_CYAP4</name>
<dbReference type="Pfam" id="PF06527">
    <property type="entry name" value="TniQ"/>
    <property type="match status" value="1"/>
</dbReference>
<protein>
    <recommendedName>
        <fullName evidence="1">TniQ domain-containing protein</fullName>
    </recommendedName>
</protein>
<dbReference type="eggNOG" id="COG1309">
    <property type="taxonomic scope" value="Bacteria"/>
</dbReference>
<evidence type="ECO:0000259" key="1">
    <source>
        <dbReference type="Pfam" id="PF06527"/>
    </source>
</evidence>